<accession>A0AAV8UQ22</accession>
<dbReference type="Proteomes" id="UP001157974">
    <property type="component" value="Unassembled WGS sequence"/>
</dbReference>
<feature type="region of interest" description="Disordered" evidence="1">
    <location>
        <begin position="104"/>
        <end position="131"/>
    </location>
</feature>
<name>A0AAV8UQ22_9RHOD</name>
<dbReference type="EMBL" id="JAMWBK010000005">
    <property type="protein sequence ID" value="KAJ8904669.1"/>
    <property type="molecule type" value="Genomic_DNA"/>
</dbReference>
<feature type="transmembrane region" description="Helical" evidence="2">
    <location>
        <begin position="55"/>
        <end position="77"/>
    </location>
</feature>
<keyword evidence="2" id="KW-0472">Membrane</keyword>
<evidence type="ECO:0000313" key="4">
    <source>
        <dbReference type="Proteomes" id="UP001157974"/>
    </source>
</evidence>
<evidence type="ECO:0000313" key="3">
    <source>
        <dbReference type="EMBL" id="KAJ8904669.1"/>
    </source>
</evidence>
<dbReference type="AlphaFoldDB" id="A0AAV8UQ22"/>
<gene>
    <name evidence="3" type="ORF">NDN08_001187</name>
</gene>
<feature type="transmembrane region" description="Helical" evidence="2">
    <location>
        <begin position="21"/>
        <end position="43"/>
    </location>
</feature>
<evidence type="ECO:0000256" key="1">
    <source>
        <dbReference type="SAM" id="MobiDB-lite"/>
    </source>
</evidence>
<comment type="caution">
    <text evidence="3">The sequence shown here is derived from an EMBL/GenBank/DDBJ whole genome shotgun (WGS) entry which is preliminary data.</text>
</comment>
<keyword evidence="2" id="KW-0812">Transmembrane</keyword>
<protein>
    <submittedName>
        <fullName evidence="3">Uncharacterized protein</fullName>
    </submittedName>
</protein>
<sequence>MSSDVRKRSRQAGDVRLTNSTNWFTGFGCGAGAFAFGIGYGFIGGGGIGYGPGMPYARPTVFFGVGFGSFVGVGVGFGRMLGVDFLSPTVDWEEVILGQKSWGISQKSRKPKAIKPGNSLMAPSNNKSLAR</sequence>
<reference evidence="3 4" key="1">
    <citation type="journal article" date="2023" name="Nat. Commun.">
        <title>Origin of minicircular mitochondrial genomes in red algae.</title>
        <authorList>
            <person name="Lee Y."/>
            <person name="Cho C.H."/>
            <person name="Lee Y.M."/>
            <person name="Park S.I."/>
            <person name="Yang J.H."/>
            <person name="West J.A."/>
            <person name="Bhattacharya D."/>
            <person name="Yoon H.S."/>
        </authorList>
    </citation>
    <scope>NUCLEOTIDE SEQUENCE [LARGE SCALE GENOMIC DNA]</scope>
    <source>
        <strain evidence="3 4">CCMP1338</strain>
        <tissue evidence="3">Whole cell</tissue>
    </source>
</reference>
<evidence type="ECO:0000256" key="2">
    <source>
        <dbReference type="SAM" id="Phobius"/>
    </source>
</evidence>
<proteinExistence type="predicted"/>
<keyword evidence="4" id="KW-1185">Reference proteome</keyword>
<organism evidence="3 4">
    <name type="scientific">Rhodosorus marinus</name>
    <dbReference type="NCBI Taxonomy" id="101924"/>
    <lineage>
        <taxon>Eukaryota</taxon>
        <taxon>Rhodophyta</taxon>
        <taxon>Stylonematophyceae</taxon>
        <taxon>Stylonematales</taxon>
        <taxon>Stylonemataceae</taxon>
        <taxon>Rhodosorus</taxon>
    </lineage>
</organism>
<feature type="compositionally biased region" description="Polar residues" evidence="1">
    <location>
        <begin position="121"/>
        <end position="131"/>
    </location>
</feature>
<keyword evidence="2" id="KW-1133">Transmembrane helix</keyword>
<dbReference type="PROSITE" id="PS51257">
    <property type="entry name" value="PROKAR_LIPOPROTEIN"/>
    <property type="match status" value="1"/>
</dbReference>